<sequence>MQINRADITALLRSRGQSDRADWVDRTLPEVVDTHINSALLKMLDIDLSTLTPAEKRD</sequence>
<comment type="caution">
    <text evidence="1">The sequence shown here is derived from an EMBL/GenBank/DDBJ whole genome shotgun (WGS) entry which is preliminary data.</text>
</comment>
<dbReference type="EMBL" id="QUMQ01000001">
    <property type="protein sequence ID" value="REG00002.1"/>
    <property type="molecule type" value="Genomic_DNA"/>
</dbReference>
<proteinExistence type="predicted"/>
<organism evidence="1 2">
    <name type="scientific">Asanoa ferruginea</name>
    <dbReference type="NCBI Taxonomy" id="53367"/>
    <lineage>
        <taxon>Bacteria</taxon>
        <taxon>Bacillati</taxon>
        <taxon>Actinomycetota</taxon>
        <taxon>Actinomycetes</taxon>
        <taxon>Micromonosporales</taxon>
        <taxon>Micromonosporaceae</taxon>
        <taxon>Asanoa</taxon>
    </lineage>
</organism>
<keyword evidence="2" id="KW-1185">Reference proteome</keyword>
<gene>
    <name evidence="1" type="ORF">DFJ67_6048</name>
</gene>
<reference evidence="1 2" key="1">
    <citation type="submission" date="2018-08" db="EMBL/GenBank/DDBJ databases">
        <title>Sequencing the genomes of 1000 actinobacteria strains.</title>
        <authorList>
            <person name="Klenk H.-P."/>
        </authorList>
    </citation>
    <scope>NUCLEOTIDE SEQUENCE [LARGE SCALE GENOMIC DNA]</scope>
    <source>
        <strain evidence="1 2">DSM 44099</strain>
    </source>
</reference>
<accession>A0A3D9ZS00</accession>
<evidence type="ECO:0000313" key="2">
    <source>
        <dbReference type="Proteomes" id="UP000256913"/>
    </source>
</evidence>
<dbReference type="RefSeq" id="WP_170216050.1">
    <property type="nucleotide sequence ID" value="NZ_BONB01000056.1"/>
</dbReference>
<name>A0A3D9ZS00_9ACTN</name>
<dbReference type="Proteomes" id="UP000256913">
    <property type="component" value="Unassembled WGS sequence"/>
</dbReference>
<protein>
    <submittedName>
        <fullName evidence="1">Uncharacterized protein</fullName>
    </submittedName>
</protein>
<evidence type="ECO:0000313" key="1">
    <source>
        <dbReference type="EMBL" id="REG00002.1"/>
    </source>
</evidence>
<dbReference type="AlphaFoldDB" id="A0A3D9ZS00"/>